<keyword evidence="4" id="KW-1185">Reference proteome</keyword>
<dbReference type="KEGG" id="lul:LPB138_04940"/>
<dbReference type="Pfam" id="PF22013">
    <property type="entry name" value="PG_1098_Fer"/>
    <property type="match status" value="1"/>
</dbReference>
<organism evidence="3 4">
    <name type="scientific">Urechidicola croceus</name>
    <dbReference type="NCBI Taxonomy" id="1850246"/>
    <lineage>
        <taxon>Bacteria</taxon>
        <taxon>Pseudomonadati</taxon>
        <taxon>Bacteroidota</taxon>
        <taxon>Flavobacteriia</taxon>
        <taxon>Flavobacteriales</taxon>
        <taxon>Flavobacteriaceae</taxon>
        <taxon>Urechidicola</taxon>
    </lineage>
</organism>
<dbReference type="Pfam" id="PF18096">
    <property type="entry name" value="Thump_like"/>
    <property type="match status" value="1"/>
</dbReference>
<dbReference type="STRING" id="1850246.LPB138_04940"/>
<dbReference type="AlphaFoldDB" id="A0A1D8P668"/>
<dbReference type="Gene3D" id="3.40.50.150">
    <property type="entry name" value="Vaccinia Virus protein VP39"/>
    <property type="match status" value="1"/>
</dbReference>
<dbReference type="SUPFAM" id="SSF53335">
    <property type="entry name" value="S-adenosyl-L-methionine-dependent methyltransferases"/>
    <property type="match status" value="1"/>
</dbReference>
<sequence>MNQLILNNNIQEFINKHLNSDIAKILFKGISFTDVSTQEVVEQIEAKKRCEKKLPTWFENENIYFPNKLNIEQTSSEKTALYKSNLVNGISLIDLTGGFGVDCFYFSKKINQVTHCEINEELSEIVSHNFNQLEISNIQTIASDGIEYFKKINQKYDWVYIDPSRRNDSKGKVFLLRDCLPNVPNNLELLFKHSDNILIKYSPILDITSAINELRLVKEIHVVAVNNEVKELLFILENNYLGKIQIKTTNILKKTNQNFDFIFQNNAIPNFGIPEKYLYEPNAAIMKSGGFNDISTQLKISKLHQHSHLYTSDELVDFPGRRFEIKHAIPFDKKLLKRLINNGKANITTRNFPQNVAYIRKKLGIKDGGNQYVFFTTDINDKHIVLICEKIRN</sequence>
<dbReference type="InterPro" id="IPR029063">
    <property type="entry name" value="SAM-dependent_MTases_sf"/>
</dbReference>
<evidence type="ECO:0000259" key="1">
    <source>
        <dbReference type="Pfam" id="PF18096"/>
    </source>
</evidence>
<feature type="domain" description="PG-1098 ferredoxin-like" evidence="2">
    <location>
        <begin position="277"/>
        <end position="319"/>
    </location>
</feature>
<name>A0A1D8P668_9FLAO</name>
<dbReference type="RefSeq" id="WP_070236207.1">
    <property type="nucleotide sequence ID" value="NZ_CP017478.1"/>
</dbReference>
<dbReference type="GO" id="GO:0032259">
    <property type="term" value="P:methylation"/>
    <property type="evidence" value="ECO:0007669"/>
    <property type="project" value="UniProtKB-KW"/>
</dbReference>
<keyword evidence="3" id="KW-0808">Transferase</keyword>
<feature type="domain" description="THUMP-like" evidence="1">
    <location>
        <begin position="320"/>
        <end position="390"/>
    </location>
</feature>
<reference evidence="3 4" key="1">
    <citation type="submission" date="2016-10" db="EMBL/GenBank/DDBJ databases">
        <title>Lutibacter sp. LPB0138, isolated from marine gastropod.</title>
        <authorList>
            <person name="Kim E."/>
            <person name="Yi H."/>
        </authorList>
    </citation>
    <scope>NUCLEOTIDE SEQUENCE [LARGE SCALE GENOMIC DNA]</scope>
    <source>
        <strain evidence="3 4">LPB0138</strain>
    </source>
</reference>
<evidence type="ECO:0000259" key="2">
    <source>
        <dbReference type="Pfam" id="PF22013"/>
    </source>
</evidence>
<accession>A0A1D8P668</accession>
<dbReference type="Gene3D" id="1.10.10.1110">
    <property type="entry name" value="Methyltransferase PG1098, N-terminal domain"/>
    <property type="match status" value="1"/>
</dbReference>
<dbReference type="InterPro" id="IPR054168">
    <property type="entry name" value="PG_1098_Fer"/>
</dbReference>
<dbReference type="InterPro" id="IPR041497">
    <property type="entry name" value="Thump-like"/>
</dbReference>
<gene>
    <name evidence="3" type="ORF">LPB138_04940</name>
</gene>
<proteinExistence type="predicted"/>
<dbReference type="OrthoDB" id="1000417at2"/>
<protein>
    <submittedName>
        <fullName evidence="3">SAM-dependent methyltransferase</fullName>
    </submittedName>
</protein>
<evidence type="ECO:0000313" key="3">
    <source>
        <dbReference type="EMBL" id="AOW20068.1"/>
    </source>
</evidence>
<evidence type="ECO:0000313" key="4">
    <source>
        <dbReference type="Proteomes" id="UP000176050"/>
    </source>
</evidence>
<keyword evidence="3" id="KW-0489">Methyltransferase</keyword>
<dbReference type="Proteomes" id="UP000176050">
    <property type="component" value="Chromosome"/>
</dbReference>
<dbReference type="EMBL" id="CP017478">
    <property type="protein sequence ID" value="AOW20068.1"/>
    <property type="molecule type" value="Genomic_DNA"/>
</dbReference>
<dbReference type="GO" id="GO:0008168">
    <property type="term" value="F:methyltransferase activity"/>
    <property type="evidence" value="ECO:0007669"/>
    <property type="project" value="UniProtKB-KW"/>
</dbReference>